<dbReference type="PANTHER" id="PTHR30548">
    <property type="entry name" value="2-HYDROXYGLUTARYL-COA DEHYDRATASE, D-COMPONENT-RELATED"/>
    <property type="match status" value="1"/>
</dbReference>
<evidence type="ECO:0000256" key="1">
    <source>
        <dbReference type="ARBA" id="ARBA00005806"/>
    </source>
</evidence>
<keyword evidence="3" id="KW-0408">Iron</keyword>
<accession>N0BAP1</accession>
<protein>
    <submittedName>
        <fullName evidence="5">Benzoyl-CoA reductase/2-hydroxyglutaryl-CoA dehydratase subunit, BcrC/BadD/HgdB</fullName>
    </submittedName>
</protein>
<name>N0BAP1_9EURY</name>
<dbReference type="Pfam" id="PF06050">
    <property type="entry name" value="HGD-D"/>
    <property type="match status" value="1"/>
</dbReference>
<evidence type="ECO:0000313" key="6">
    <source>
        <dbReference type="Proteomes" id="UP000013307"/>
    </source>
</evidence>
<dbReference type="AlphaFoldDB" id="N0BAP1"/>
<dbReference type="GeneID" id="15392304"/>
<evidence type="ECO:0000256" key="2">
    <source>
        <dbReference type="ARBA" id="ARBA00022723"/>
    </source>
</evidence>
<reference evidence="5 6" key="1">
    <citation type="journal article" date="2013" name="Genome Announc.">
        <title>Complete Genome Sequence of the Thermophilic and Facultatively Chemolithoautotrophic Sulfate Reducer Archaeoglobus sulfaticallidus Strain PM70-1T.</title>
        <authorList>
            <person name="Stokke R."/>
            <person name="Hocking W.P."/>
            <person name="Steinsbu B.O."/>
            <person name="Steen I.H."/>
        </authorList>
    </citation>
    <scope>NUCLEOTIDE SEQUENCE [LARGE SCALE GENOMIC DNA]</scope>
    <source>
        <strain evidence="5">PM70-1</strain>
    </source>
</reference>
<dbReference type="GO" id="GO:0051536">
    <property type="term" value="F:iron-sulfur cluster binding"/>
    <property type="evidence" value="ECO:0007669"/>
    <property type="project" value="UniProtKB-KW"/>
</dbReference>
<dbReference type="STRING" id="387631.Asulf_00661"/>
<sequence>MKKVGYFCTFTPKEIIRAANLMPVRVLANNTAVSTANAHIQSYCCSQVKVSLERMLRGEFDFHGVVFTRSCDSLMRLADIWEKNSDMKVYSIEFPTKIDGRAKEFLKREFYDFKDEIGKWGEEITEESLMDAIEEYLELERVLSEVFRTKPDYDLVLKAETEDPGKVIEEAKKRLESEGDDRKRVLVTGSVCPFPEIFAMFEDVGFAVEDDLCTGRRFFDFGAKVELRGNGMDDLIDFLASKYLEKAPCPTKSYEGDRRFKYLLERCRDVDAVVFLLLKFCEPHFFDYPQLKEKIEEMGKKTLLLEIEFPFSVEQLRTRVEAFYEMLE</sequence>
<keyword evidence="6" id="KW-1185">Reference proteome</keyword>
<dbReference type="InterPro" id="IPR010327">
    <property type="entry name" value="FldB/FldC_alpha/beta"/>
</dbReference>
<organism evidence="5 6">
    <name type="scientific">Archaeoglobus sulfaticallidus PM70-1</name>
    <dbReference type="NCBI Taxonomy" id="387631"/>
    <lineage>
        <taxon>Archaea</taxon>
        <taxon>Methanobacteriati</taxon>
        <taxon>Methanobacteriota</taxon>
        <taxon>Archaeoglobi</taxon>
        <taxon>Archaeoglobales</taxon>
        <taxon>Archaeoglobaceae</taxon>
        <taxon>Archaeoglobus</taxon>
    </lineage>
</organism>
<comment type="similarity">
    <text evidence="1">Belongs to the FldB/FldC dehydratase alpha/beta subunit family.</text>
</comment>
<dbReference type="KEGG" id="ast:Asulf_00661"/>
<dbReference type="OrthoDB" id="51363at2157"/>
<keyword evidence="2" id="KW-0479">Metal-binding</keyword>
<keyword evidence="4" id="KW-0411">Iron-sulfur</keyword>
<dbReference type="eggNOG" id="arCOG04464">
    <property type="taxonomic scope" value="Archaea"/>
</dbReference>
<gene>
    <name evidence="5" type="ORF">Asulf_00661</name>
</gene>
<evidence type="ECO:0000313" key="5">
    <source>
        <dbReference type="EMBL" id="AGK60679.1"/>
    </source>
</evidence>
<evidence type="ECO:0000256" key="4">
    <source>
        <dbReference type="ARBA" id="ARBA00023014"/>
    </source>
</evidence>
<dbReference type="Gene3D" id="3.40.50.11900">
    <property type="match status" value="1"/>
</dbReference>
<dbReference type="HOGENOM" id="CLU_053697_0_0_2"/>
<evidence type="ECO:0000256" key="3">
    <source>
        <dbReference type="ARBA" id="ARBA00023004"/>
    </source>
</evidence>
<dbReference type="PANTHER" id="PTHR30548:SF5">
    <property type="entry name" value="SUBUNIT OF OXYGEN-SENSITIVE 2-HYDROXYISOCAPROYL-COA DEHYDRATASE"/>
    <property type="match status" value="1"/>
</dbReference>
<dbReference type="EMBL" id="CP005290">
    <property type="protein sequence ID" value="AGK60679.1"/>
    <property type="molecule type" value="Genomic_DNA"/>
</dbReference>
<dbReference type="GO" id="GO:0046872">
    <property type="term" value="F:metal ion binding"/>
    <property type="evidence" value="ECO:0007669"/>
    <property type="project" value="UniProtKB-KW"/>
</dbReference>
<proteinExistence type="inferred from homology"/>
<dbReference type="Gene3D" id="3.40.50.11890">
    <property type="match status" value="1"/>
</dbReference>
<dbReference type="Proteomes" id="UP000013307">
    <property type="component" value="Chromosome"/>
</dbReference>
<dbReference type="RefSeq" id="WP_015590278.1">
    <property type="nucleotide sequence ID" value="NC_021169.1"/>
</dbReference>